<proteinExistence type="predicted"/>
<evidence type="ECO:0000313" key="3">
    <source>
        <dbReference type="EMBL" id="KAJ1968403.1"/>
    </source>
</evidence>
<dbReference type="PANTHER" id="PTHR38248:SF2">
    <property type="entry name" value="FUNK1 11"/>
    <property type="match status" value="1"/>
</dbReference>
<dbReference type="Pfam" id="PF17667">
    <property type="entry name" value="Pkinase_fungal"/>
    <property type="match status" value="2"/>
</dbReference>
<evidence type="ECO:0000313" key="4">
    <source>
        <dbReference type="Proteomes" id="UP001150925"/>
    </source>
</evidence>
<organism evidence="3 4">
    <name type="scientific">Dispira parvispora</name>
    <dbReference type="NCBI Taxonomy" id="1520584"/>
    <lineage>
        <taxon>Eukaryota</taxon>
        <taxon>Fungi</taxon>
        <taxon>Fungi incertae sedis</taxon>
        <taxon>Zoopagomycota</taxon>
        <taxon>Kickxellomycotina</taxon>
        <taxon>Dimargaritomycetes</taxon>
        <taxon>Dimargaritales</taxon>
        <taxon>Dimargaritaceae</taxon>
        <taxon>Dispira</taxon>
    </lineage>
</organism>
<feature type="compositionally biased region" description="Polar residues" evidence="1">
    <location>
        <begin position="479"/>
        <end position="495"/>
    </location>
</feature>
<dbReference type="EMBL" id="JANBPY010000188">
    <property type="protein sequence ID" value="KAJ1968403.1"/>
    <property type="molecule type" value="Genomic_DNA"/>
</dbReference>
<keyword evidence="4" id="KW-1185">Reference proteome</keyword>
<sequence length="822" mass="93595">MSEKPTSTTTKYRVGNNDSASYQGKSTKDTDRIRKEEIDRNVKDKLQPAVSNLVSKVVGFEDLGEYEDVARKVEKFLPLSAERSPTADDKNGLDQRKRELGESAYNWLNWGEKSRREDIAERDMYPWIVDYLFLVNMTMTARKRISRSTALQRRILPHPEYDVRGDPVANIRHDIVLRRCDIGIDMDKEYESFEPGKKQKADKQKPTKGEGSDKFVDRFKEAFGIMEVKRYSTEDGKLSTYGQLGRYVRCVLDAQFDRNLMWGITVCGPLVRFVLFAHSAVIPSEPIDMRKPGGRKQFVDDYVRLSLCPKYRVGYDPTKTWLPDLNLWKVECFNTNRGKNKRGAEGPCTSVYVDPKPITPGGHLFGRRTRCHLASLTARGKLRYVLKESWTEVDGNLNRVEMPNEVRIFNHIEEKDRELEEPLTNNGIPKMVYGGTVCIRKEHVHGDTGHTGRWCYDTTLRYYGELKTNAGGDSDHRPSTSQGESSANPGNTENVIKSVERVHQRLLLTPAGKSMTTLHPYGTQLSSEVPVELTTEKASELCITVAYFFQQFFGIIYRLHEDYGIYHRDLSEGNVLVVEKEITHPMNPSITAIAQVPLLIDFDHARCKGDDLTGKMLSRTGTLPFMSILNLAGRTDKLSFLDECESFLFLYLWKCTIGFARHQISPPDVRKKKLVHQWASNDPLDSIELVKRNHMDSQRNFTAVLKQLRPEFESRKALFHSLRDALFSWEGGSGAIVTEVEKTTEKIATSSTNQGTGNTDLQELASDLKTKATVKPLLMRFFPEPGDSSAPTPTVEPVDPLEKRFDHQQEVAKKFYTVVMSE</sequence>
<protein>
    <recommendedName>
        <fullName evidence="2">Fungal-type protein kinase domain-containing protein</fullName>
    </recommendedName>
</protein>
<feature type="compositionally biased region" description="Basic and acidic residues" evidence="1">
    <location>
        <begin position="26"/>
        <end position="35"/>
    </location>
</feature>
<feature type="region of interest" description="Disordered" evidence="1">
    <location>
        <begin position="469"/>
        <end position="495"/>
    </location>
</feature>
<feature type="region of interest" description="Disordered" evidence="1">
    <location>
        <begin position="193"/>
        <end position="212"/>
    </location>
</feature>
<name>A0A9W8E8D0_9FUNG</name>
<dbReference type="OrthoDB" id="5584477at2759"/>
<dbReference type="SUPFAM" id="SSF56112">
    <property type="entry name" value="Protein kinase-like (PK-like)"/>
    <property type="match status" value="1"/>
</dbReference>
<dbReference type="AlphaFoldDB" id="A0A9W8E8D0"/>
<dbReference type="PROSITE" id="PS00109">
    <property type="entry name" value="PROTEIN_KINASE_TYR"/>
    <property type="match status" value="1"/>
</dbReference>
<accession>A0A9W8E8D0</accession>
<comment type="caution">
    <text evidence="3">The sequence shown here is derived from an EMBL/GenBank/DDBJ whole genome shotgun (WGS) entry which is preliminary data.</text>
</comment>
<dbReference type="InterPro" id="IPR008266">
    <property type="entry name" value="Tyr_kinase_AS"/>
</dbReference>
<dbReference type="InterPro" id="IPR011009">
    <property type="entry name" value="Kinase-like_dom_sf"/>
</dbReference>
<reference evidence="3" key="1">
    <citation type="submission" date="2022-07" db="EMBL/GenBank/DDBJ databases">
        <title>Phylogenomic reconstructions and comparative analyses of Kickxellomycotina fungi.</title>
        <authorList>
            <person name="Reynolds N.K."/>
            <person name="Stajich J.E."/>
            <person name="Barry K."/>
            <person name="Grigoriev I.V."/>
            <person name="Crous P."/>
            <person name="Smith M.E."/>
        </authorList>
    </citation>
    <scope>NUCLEOTIDE SEQUENCE</scope>
    <source>
        <strain evidence="3">RSA 1196</strain>
    </source>
</reference>
<dbReference type="Proteomes" id="UP001150925">
    <property type="component" value="Unassembled WGS sequence"/>
</dbReference>
<feature type="domain" description="Fungal-type protein kinase" evidence="2">
    <location>
        <begin position="212"/>
        <end position="518"/>
    </location>
</feature>
<dbReference type="InterPro" id="IPR040976">
    <property type="entry name" value="Pkinase_fungal"/>
</dbReference>
<feature type="region of interest" description="Disordered" evidence="1">
    <location>
        <begin position="1"/>
        <end position="35"/>
    </location>
</feature>
<evidence type="ECO:0000259" key="2">
    <source>
        <dbReference type="Pfam" id="PF17667"/>
    </source>
</evidence>
<dbReference type="PANTHER" id="PTHR38248">
    <property type="entry name" value="FUNK1 6"/>
    <property type="match status" value="1"/>
</dbReference>
<gene>
    <name evidence="3" type="ORF">IWQ62_001269</name>
</gene>
<feature type="compositionally biased region" description="Polar residues" evidence="1">
    <location>
        <begin position="1"/>
        <end position="25"/>
    </location>
</feature>
<dbReference type="Gene3D" id="1.10.510.10">
    <property type="entry name" value="Transferase(Phosphotransferase) domain 1"/>
    <property type="match status" value="1"/>
</dbReference>
<feature type="domain" description="Fungal-type protein kinase" evidence="2">
    <location>
        <begin position="558"/>
        <end position="655"/>
    </location>
</feature>
<dbReference type="GO" id="GO:0004672">
    <property type="term" value="F:protein kinase activity"/>
    <property type="evidence" value="ECO:0007669"/>
    <property type="project" value="InterPro"/>
</dbReference>
<evidence type="ECO:0000256" key="1">
    <source>
        <dbReference type="SAM" id="MobiDB-lite"/>
    </source>
</evidence>